<dbReference type="AlphaFoldDB" id="A0A0V0GDW4"/>
<sequence length="68" mass="7956">MEQYTAVRWRIHGVYTMPATRITVRCIFLSSSSFPRQTVRLVLFQRRFQQATLSYEARCSHLDASSSL</sequence>
<reference evidence="1" key="1">
    <citation type="submission" date="2015-12" db="EMBL/GenBank/DDBJ databases">
        <title>Gene expression during late stages of embryo sac development: a critical building block for successful pollen-pistil interactions.</title>
        <authorList>
            <person name="Liu Y."/>
            <person name="Joly V."/>
            <person name="Sabar M."/>
            <person name="Matton D.P."/>
        </authorList>
    </citation>
    <scope>NUCLEOTIDE SEQUENCE</scope>
</reference>
<name>A0A0V0GDW4_SOLCH</name>
<feature type="non-terminal residue" evidence="1">
    <location>
        <position position="68"/>
    </location>
</feature>
<organism evidence="1">
    <name type="scientific">Solanum chacoense</name>
    <name type="common">Chaco potato</name>
    <dbReference type="NCBI Taxonomy" id="4108"/>
    <lineage>
        <taxon>Eukaryota</taxon>
        <taxon>Viridiplantae</taxon>
        <taxon>Streptophyta</taxon>
        <taxon>Embryophyta</taxon>
        <taxon>Tracheophyta</taxon>
        <taxon>Spermatophyta</taxon>
        <taxon>Magnoliopsida</taxon>
        <taxon>eudicotyledons</taxon>
        <taxon>Gunneridae</taxon>
        <taxon>Pentapetalae</taxon>
        <taxon>asterids</taxon>
        <taxon>lamiids</taxon>
        <taxon>Solanales</taxon>
        <taxon>Solanaceae</taxon>
        <taxon>Solanoideae</taxon>
        <taxon>Solaneae</taxon>
        <taxon>Solanum</taxon>
    </lineage>
</organism>
<dbReference type="EMBL" id="GEDG01041630">
    <property type="protein sequence ID" value="JAP06364.1"/>
    <property type="molecule type" value="Transcribed_RNA"/>
</dbReference>
<accession>A0A0V0GDW4</accession>
<proteinExistence type="predicted"/>
<protein>
    <submittedName>
        <fullName evidence="1">Putative ovule protein</fullName>
    </submittedName>
</protein>
<evidence type="ECO:0000313" key="1">
    <source>
        <dbReference type="EMBL" id="JAP06364.1"/>
    </source>
</evidence>